<evidence type="ECO:0000313" key="1">
    <source>
        <dbReference type="EMBL" id="CAH1197733.1"/>
    </source>
</evidence>
<keyword evidence="2" id="KW-1185">Reference proteome</keyword>
<comment type="caution">
    <text evidence="1">The sequence shown here is derived from an EMBL/GenBank/DDBJ whole genome shotgun (WGS) entry which is preliminary data.</text>
</comment>
<organism evidence="1 2">
    <name type="scientific">Paenibacillus plantiphilus</name>
    <dbReference type="NCBI Taxonomy" id="2905650"/>
    <lineage>
        <taxon>Bacteria</taxon>
        <taxon>Bacillati</taxon>
        <taxon>Bacillota</taxon>
        <taxon>Bacilli</taxon>
        <taxon>Bacillales</taxon>
        <taxon>Paenibacillaceae</taxon>
        <taxon>Paenibacillus</taxon>
    </lineage>
</organism>
<gene>
    <name evidence="1" type="ORF">PAECIP111893_00923</name>
</gene>
<proteinExistence type="predicted"/>
<reference evidence="1" key="1">
    <citation type="submission" date="2022-01" db="EMBL/GenBank/DDBJ databases">
        <authorList>
            <person name="Criscuolo A."/>
        </authorList>
    </citation>
    <scope>NUCLEOTIDE SEQUENCE</scope>
    <source>
        <strain evidence="1">CIP111893</strain>
    </source>
</reference>
<name>A0ABN8G7I0_9BACL</name>
<sequence>MEAKCIGVTYIPGEKNYIQGLPGNQFGQKKRKGGKLIHNVGFGGGYEIEGAKLYINLEIDGKDRQYDIAYMARDILDWNRFSDKRADFLENKLPESFPINDDKLDINAIEKWLEGLAKK</sequence>
<dbReference type="RefSeq" id="WP_236339254.1">
    <property type="nucleotide sequence ID" value="NZ_CAKMMF010000004.1"/>
</dbReference>
<dbReference type="EMBL" id="CAKMMF010000004">
    <property type="protein sequence ID" value="CAH1197733.1"/>
    <property type="molecule type" value="Genomic_DNA"/>
</dbReference>
<accession>A0ABN8G7I0</accession>
<protein>
    <submittedName>
        <fullName evidence="1">Uncharacterized protein</fullName>
    </submittedName>
</protein>
<evidence type="ECO:0000313" key="2">
    <source>
        <dbReference type="Proteomes" id="UP000838686"/>
    </source>
</evidence>
<dbReference type="Proteomes" id="UP000838686">
    <property type="component" value="Unassembled WGS sequence"/>
</dbReference>